<feature type="transmembrane region" description="Helical" evidence="6">
    <location>
        <begin position="80"/>
        <end position="98"/>
    </location>
</feature>
<sequence length="343" mass="38339">MESFGFPLEAVVVLFVVVTASVWCDLFSHRNSTEIKFKDALGWSVFWVALAIAFYAYLYLRYDAKWADLFLTGYVLEKTLSVDNMMVFIAIFASFGIKGALQHRVLYYGIIGALVFRAIFIAVGTSLFGLSVWVEFIFGLIVAWTAVMMLKGGGDDEETEDYSNHWSVRWTKKLIPVLPRLSGNHFFVKHSEVEKLKANDPSVNVIGKAAFYATPLFLCLICIEISDIVFSFDSVPAIIAVTEEPFLIYAAVIFAILGLRNLYFMLAVAAKYLCHLEKAVAFVLFFIAFKLCAQAAEHIWGFSIEISHSLSLFIVLGTITLGVVASIVFPEKEESNSKESEVV</sequence>
<dbReference type="EMBL" id="JAPMOU010000005">
    <property type="protein sequence ID" value="MDE1461601.1"/>
    <property type="molecule type" value="Genomic_DNA"/>
</dbReference>
<feature type="transmembrane region" description="Helical" evidence="6">
    <location>
        <begin position="130"/>
        <end position="150"/>
    </location>
</feature>
<feature type="transmembrane region" description="Helical" evidence="6">
    <location>
        <begin position="306"/>
        <end position="329"/>
    </location>
</feature>
<dbReference type="Proteomes" id="UP001528823">
    <property type="component" value="Unassembled WGS sequence"/>
</dbReference>
<organism evidence="7 8">
    <name type="scientific">Spartinivicinus poritis</name>
    <dbReference type="NCBI Taxonomy" id="2994640"/>
    <lineage>
        <taxon>Bacteria</taxon>
        <taxon>Pseudomonadati</taxon>
        <taxon>Pseudomonadota</taxon>
        <taxon>Gammaproteobacteria</taxon>
        <taxon>Oceanospirillales</taxon>
        <taxon>Zooshikellaceae</taxon>
        <taxon>Spartinivicinus</taxon>
    </lineage>
</organism>
<feature type="transmembrane region" description="Helical" evidence="6">
    <location>
        <begin position="205"/>
        <end position="226"/>
    </location>
</feature>
<dbReference type="PANTHER" id="PTHR30238:SF0">
    <property type="entry name" value="THYLAKOID MEMBRANE PROTEIN TERC, CHLOROPLASTIC"/>
    <property type="match status" value="1"/>
</dbReference>
<dbReference type="PANTHER" id="PTHR30238">
    <property type="entry name" value="MEMBRANE BOUND PREDICTED REDOX MODULATOR"/>
    <property type="match status" value="1"/>
</dbReference>
<evidence type="ECO:0000256" key="1">
    <source>
        <dbReference type="ARBA" id="ARBA00004141"/>
    </source>
</evidence>
<feature type="transmembrane region" description="Helical" evidence="6">
    <location>
        <begin position="40"/>
        <end position="60"/>
    </location>
</feature>
<gene>
    <name evidence="7" type="ORF">ORQ98_06435</name>
</gene>
<dbReference type="Pfam" id="PF03741">
    <property type="entry name" value="TerC"/>
    <property type="match status" value="1"/>
</dbReference>
<evidence type="ECO:0000256" key="5">
    <source>
        <dbReference type="ARBA" id="ARBA00023136"/>
    </source>
</evidence>
<keyword evidence="4 6" id="KW-1133">Transmembrane helix</keyword>
<dbReference type="InterPro" id="IPR005496">
    <property type="entry name" value="Integral_membrane_TerC"/>
</dbReference>
<evidence type="ECO:0000313" key="7">
    <source>
        <dbReference type="EMBL" id="MDE1461601.1"/>
    </source>
</evidence>
<evidence type="ECO:0000256" key="3">
    <source>
        <dbReference type="ARBA" id="ARBA00022692"/>
    </source>
</evidence>
<name>A0ABT5U5G5_9GAMM</name>
<evidence type="ECO:0000256" key="2">
    <source>
        <dbReference type="ARBA" id="ARBA00007511"/>
    </source>
</evidence>
<keyword evidence="8" id="KW-1185">Reference proteome</keyword>
<keyword evidence="3 6" id="KW-0812">Transmembrane</keyword>
<proteinExistence type="inferred from homology"/>
<dbReference type="InterPro" id="IPR022369">
    <property type="entry name" value="Integral_membrane_TerC_rswitch"/>
</dbReference>
<comment type="similarity">
    <text evidence="2">Belongs to the TerC family.</text>
</comment>
<evidence type="ECO:0000256" key="6">
    <source>
        <dbReference type="SAM" id="Phobius"/>
    </source>
</evidence>
<feature type="transmembrane region" description="Helical" evidence="6">
    <location>
        <begin position="6"/>
        <end position="28"/>
    </location>
</feature>
<dbReference type="NCBIfam" id="TIGR03718">
    <property type="entry name" value="R_switched_Alx"/>
    <property type="match status" value="1"/>
</dbReference>
<accession>A0ABT5U5G5</accession>
<dbReference type="RefSeq" id="WP_274687960.1">
    <property type="nucleotide sequence ID" value="NZ_JAPMOU010000005.1"/>
</dbReference>
<comment type="caution">
    <text evidence="7">The sequence shown here is derived from an EMBL/GenBank/DDBJ whole genome shotgun (WGS) entry which is preliminary data.</text>
</comment>
<evidence type="ECO:0000313" key="8">
    <source>
        <dbReference type="Proteomes" id="UP001528823"/>
    </source>
</evidence>
<feature type="transmembrane region" description="Helical" evidence="6">
    <location>
        <begin position="246"/>
        <end position="268"/>
    </location>
</feature>
<keyword evidence="5 6" id="KW-0472">Membrane</keyword>
<evidence type="ECO:0000256" key="4">
    <source>
        <dbReference type="ARBA" id="ARBA00022989"/>
    </source>
</evidence>
<reference evidence="7 8" key="1">
    <citation type="submission" date="2022-11" db="EMBL/GenBank/DDBJ databases">
        <title>Spartinivicinus poritis sp. nov., isolated from scleractinian coral Porites lutea.</title>
        <authorList>
            <person name="Zhang G."/>
            <person name="Cai L."/>
            <person name="Wei Q."/>
        </authorList>
    </citation>
    <scope>NUCLEOTIDE SEQUENCE [LARGE SCALE GENOMIC DNA]</scope>
    <source>
        <strain evidence="7 8">A2-2</strain>
    </source>
</reference>
<protein>
    <submittedName>
        <fullName evidence="7">TerC/Alx family metal homeostasis membrane protein</fullName>
    </submittedName>
</protein>
<comment type="subcellular location">
    <subcellularLocation>
        <location evidence="1">Membrane</location>
        <topology evidence="1">Multi-pass membrane protein</topology>
    </subcellularLocation>
</comment>
<feature type="transmembrane region" description="Helical" evidence="6">
    <location>
        <begin position="105"/>
        <end position="124"/>
    </location>
</feature>
<feature type="transmembrane region" description="Helical" evidence="6">
    <location>
        <begin position="280"/>
        <end position="300"/>
    </location>
</feature>